<dbReference type="OrthoDB" id="9771205at2"/>
<evidence type="ECO:0000256" key="2">
    <source>
        <dbReference type="ARBA" id="ARBA00007613"/>
    </source>
</evidence>
<dbReference type="PANTHER" id="PTHR30026:SF20">
    <property type="entry name" value="OUTER MEMBRANE PROTEIN TOLC"/>
    <property type="match status" value="1"/>
</dbReference>
<protein>
    <submittedName>
        <fullName evidence="8">TolC family protein</fullName>
    </submittedName>
</protein>
<dbReference type="InterPro" id="IPR051906">
    <property type="entry name" value="TolC-like"/>
</dbReference>
<proteinExistence type="inferred from homology"/>
<reference evidence="8 9" key="1">
    <citation type="submission" date="2018-10" db="EMBL/GenBank/DDBJ databases">
        <title>Ulvibacterium marinum gen. nov., sp. nov., a novel marine bacterium of the family Flavobacteriaceae, isolated from a culture of the green alga Ulva prolifera.</title>
        <authorList>
            <person name="Zhang Z."/>
        </authorList>
    </citation>
    <scope>NUCLEOTIDE SEQUENCE [LARGE SCALE GENOMIC DNA]</scope>
    <source>
        <strain evidence="8 9">CCMM003</strain>
    </source>
</reference>
<accession>A0A3B0C6M9</accession>
<evidence type="ECO:0000313" key="9">
    <source>
        <dbReference type="Proteomes" id="UP000276603"/>
    </source>
</evidence>
<evidence type="ECO:0000256" key="3">
    <source>
        <dbReference type="ARBA" id="ARBA00022448"/>
    </source>
</evidence>
<keyword evidence="9" id="KW-1185">Reference proteome</keyword>
<dbReference type="AlphaFoldDB" id="A0A3B0C6M9"/>
<dbReference type="SUPFAM" id="SSF56954">
    <property type="entry name" value="Outer membrane efflux proteins (OEP)"/>
    <property type="match status" value="1"/>
</dbReference>
<evidence type="ECO:0000313" key="8">
    <source>
        <dbReference type="EMBL" id="RKN81362.1"/>
    </source>
</evidence>
<dbReference type="GO" id="GO:0015288">
    <property type="term" value="F:porin activity"/>
    <property type="evidence" value="ECO:0007669"/>
    <property type="project" value="TreeGrafter"/>
</dbReference>
<evidence type="ECO:0000256" key="1">
    <source>
        <dbReference type="ARBA" id="ARBA00004442"/>
    </source>
</evidence>
<dbReference type="PANTHER" id="PTHR30026">
    <property type="entry name" value="OUTER MEMBRANE PROTEIN TOLC"/>
    <property type="match status" value="1"/>
</dbReference>
<dbReference type="RefSeq" id="WP_120711521.1">
    <property type="nucleotide sequence ID" value="NZ_RBCJ01000002.1"/>
</dbReference>
<name>A0A3B0C6M9_9FLAO</name>
<dbReference type="Gene3D" id="1.20.1600.10">
    <property type="entry name" value="Outer membrane efflux proteins (OEP)"/>
    <property type="match status" value="1"/>
</dbReference>
<keyword evidence="7" id="KW-0998">Cell outer membrane</keyword>
<dbReference type="GO" id="GO:0015562">
    <property type="term" value="F:efflux transmembrane transporter activity"/>
    <property type="evidence" value="ECO:0007669"/>
    <property type="project" value="InterPro"/>
</dbReference>
<keyword evidence="5" id="KW-0812">Transmembrane</keyword>
<evidence type="ECO:0000256" key="7">
    <source>
        <dbReference type="ARBA" id="ARBA00023237"/>
    </source>
</evidence>
<keyword evidence="6" id="KW-0472">Membrane</keyword>
<organism evidence="8 9">
    <name type="scientific">Ulvibacterium marinum</name>
    <dbReference type="NCBI Taxonomy" id="2419782"/>
    <lineage>
        <taxon>Bacteria</taxon>
        <taxon>Pseudomonadati</taxon>
        <taxon>Bacteroidota</taxon>
        <taxon>Flavobacteriia</taxon>
        <taxon>Flavobacteriales</taxon>
        <taxon>Flavobacteriaceae</taxon>
        <taxon>Ulvibacterium</taxon>
    </lineage>
</organism>
<gene>
    <name evidence="8" type="ORF">D7Z94_10545</name>
</gene>
<dbReference type="InterPro" id="IPR003423">
    <property type="entry name" value="OMP_efflux"/>
</dbReference>
<sequence>MRKHLVFILFLVSFCCWSQTKKAYTIGMLVDISTSETEVLLERLKNEVSSVVGEDAEIIFPEEYRMIHNYDVNLARKNYQSLINSDVDIIIAIGSASNIVIQGQTSHAKPTILFGSINTDMTTLDLEKRTSGIENFTYLMGVQSFSQDLETLKELSDFSSVGVAIESGIAAVLPLDTTLGDILKGTGTSFKIIPFENVEDIVSGIENLDALYLAGGFFLTNEEIKMLSNVLIEKGIPSFTSTAPEDVGLGLMATNSGDDNVNQIFRRIALTIEAYVNGNPLSEQNVFIDFEQRLTANFNTMQKLGIPIRYSLIERTDFVGEFKNPLSEKTYSLLDILNENFERNLSLQSQQKDVELSQQDVKTAKSNYYPDITANATFTNVDDRVAVAPISPEFSTDGNIQLNQTIYSEAANANITVQKNLQKAQEANFNAAQLDAILEASNLYFNALVSKVNVKIQNQNLQLTKENLKLAKQNYEAGQSGKSDMLRFQSQMAQNTQTMIEAINQLDQALIGINQLLNNPIDFELDVEDALLGEGVFEAYNYNQLAEILDNPLLKDPFVAFLIEEAKNNSPELVSLDHNLKAVERNFRLNSFGRLIPTVALQGNYNQNFNQWGVGSIDPDPANNYNVGVNLSLPIFNQFRNNINKQTAKIQQDQLEINIQNTELAIESNVSVGVLNVFNQISNIRLSEVSVNAAEEALELVQTSYSEGAVSIIQLIDAQNNYLQAQLAQASATYNFLLNAIQLERFMGYNFLLHTEEENNAFKQRFAEFLDANFD</sequence>
<comment type="subcellular location">
    <subcellularLocation>
        <location evidence="1">Cell outer membrane</location>
    </subcellularLocation>
</comment>
<dbReference type="Proteomes" id="UP000276603">
    <property type="component" value="Unassembled WGS sequence"/>
</dbReference>
<keyword evidence="4" id="KW-1134">Transmembrane beta strand</keyword>
<evidence type="ECO:0000256" key="5">
    <source>
        <dbReference type="ARBA" id="ARBA00022692"/>
    </source>
</evidence>
<comment type="caution">
    <text evidence="8">The sequence shown here is derived from an EMBL/GenBank/DDBJ whole genome shotgun (WGS) entry which is preliminary data.</text>
</comment>
<keyword evidence="3" id="KW-0813">Transport</keyword>
<comment type="similarity">
    <text evidence="2">Belongs to the outer membrane factor (OMF) (TC 1.B.17) family.</text>
</comment>
<dbReference type="Pfam" id="PF02321">
    <property type="entry name" value="OEP"/>
    <property type="match status" value="2"/>
</dbReference>
<dbReference type="EMBL" id="RBCJ01000002">
    <property type="protein sequence ID" value="RKN81362.1"/>
    <property type="molecule type" value="Genomic_DNA"/>
</dbReference>
<evidence type="ECO:0000256" key="6">
    <source>
        <dbReference type="ARBA" id="ARBA00023136"/>
    </source>
</evidence>
<dbReference type="GO" id="GO:1990281">
    <property type="term" value="C:efflux pump complex"/>
    <property type="evidence" value="ECO:0007669"/>
    <property type="project" value="TreeGrafter"/>
</dbReference>
<dbReference type="GO" id="GO:0009279">
    <property type="term" value="C:cell outer membrane"/>
    <property type="evidence" value="ECO:0007669"/>
    <property type="project" value="UniProtKB-SubCell"/>
</dbReference>
<evidence type="ECO:0000256" key="4">
    <source>
        <dbReference type="ARBA" id="ARBA00022452"/>
    </source>
</evidence>